<gene>
    <name evidence="1" type="ORF">DIR46_26020</name>
</gene>
<dbReference type="KEGG" id="mtim:DIR46_26020"/>
<name>A0A2S2DQ69_9BURK</name>
<dbReference type="EMBL" id="CP029343">
    <property type="protein sequence ID" value="AWL07540.1"/>
    <property type="molecule type" value="Genomic_DNA"/>
</dbReference>
<organism evidence="1 2">
    <name type="scientific">Massilia oculi</name>
    <dbReference type="NCBI Taxonomy" id="945844"/>
    <lineage>
        <taxon>Bacteria</taxon>
        <taxon>Pseudomonadati</taxon>
        <taxon>Pseudomonadota</taxon>
        <taxon>Betaproteobacteria</taxon>
        <taxon>Burkholderiales</taxon>
        <taxon>Oxalobacteraceae</taxon>
        <taxon>Telluria group</taxon>
        <taxon>Massilia</taxon>
    </lineage>
</organism>
<reference evidence="1 2" key="1">
    <citation type="submission" date="2018-05" db="EMBL/GenBank/DDBJ databases">
        <title>Complete genome sequence of Massilia oculi sp. nov. CCUG 43427T (=DSM 26321T), the type strain of M. oculi, and comparison with genome sequences of other Massilia strains.</title>
        <authorList>
            <person name="Zhu B."/>
        </authorList>
    </citation>
    <scope>NUCLEOTIDE SEQUENCE [LARGE SCALE GENOMIC DNA]</scope>
    <source>
        <strain evidence="1 2">CCUG 43427</strain>
    </source>
</reference>
<dbReference type="OrthoDB" id="7188532at2"/>
<keyword evidence="2" id="KW-1185">Reference proteome</keyword>
<sequence>MTLIVAGRLIQKHADLSELARLSLMFIDGATEWITWAISSPMSRYDLPDEVALVAAVQQGLHASPLTLLPRLGIWISPVKLMSLGADHLRTLGRAETDDASDVVKEKLQSMLAELNIVPAEKLRGVTTFLQKLGVESAPLFLVREFNDLLALVELEGLRFGQPGPRQEALCREAASWAVEQARTVPEFCDYYQVYLAHASNMLALEASADTRKALADRVLEKLLPLAFGTIDGPQLRDRLASPGEVERALHAWLAQGKMLGFGRPSQVVLQFVTHAGYTDGTGDDARILLERYLARAQTFLASRSSWKSHLEQDGATTIFTLTSGVAGSSADDCVAQLQVSRDGVLSLRRFGTYVNVNGVGTLRGMT</sequence>
<dbReference type="Proteomes" id="UP000245820">
    <property type="component" value="Chromosome"/>
</dbReference>
<accession>A0A2S2DQ69</accession>
<dbReference type="AlphaFoldDB" id="A0A2S2DQ69"/>
<proteinExistence type="predicted"/>
<evidence type="ECO:0000313" key="1">
    <source>
        <dbReference type="EMBL" id="AWL07540.1"/>
    </source>
</evidence>
<protein>
    <submittedName>
        <fullName evidence="1">Uncharacterized protein</fullName>
    </submittedName>
</protein>
<evidence type="ECO:0000313" key="2">
    <source>
        <dbReference type="Proteomes" id="UP000245820"/>
    </source>
</evidence>
<dbReference type="RefSeq" id="WP_109347825.1">
    <property type="nucleotide sequence ID" value="NZ_CP029343.1"/>
</dbReference>